<gene>
    <name evidence="2" type="ORF">WMG39_03525</name>
</gene>
<keyword evidence="3" id="KW-1185">Reference proteome</keyword>
<evidence type="ECO:0000313" key="3">
    <source>
        <dbReference type="Proteomes" id="UP001384579"/>
    </source>
</evidence>
<evidence type="ECO:0000256" key="1">
    <source>
        <dbReference type="SAM" id="MobiDB-lite"/>
    </source>
</evidence>
<proteinExistence type="predicted"/>
<comment type="caution">
    <text evidence="2">The sequence shown here is derived from an EMBL/GenBank/DDBJ whole genome shotgun (WGS) entry which is preliminary data.</text>
</comment>
<accession>A0ABU8YHR0</accession>
<dbReference type="EMBL" id="JBBLXS010000025">
    <property type="protein sequence ID" value="MEK0183915.1"/>
    <property type="molecule type" value="Genomic_DNA"/>
</dbReference>
<feature type="compositionally biased region" description="Polar residues" evidence="1">
    <location>
        <begin position="92"/>
        <end position="121"/>
    </location>
</feature>
<organism evidence="2 3">
    <name type="scientific">Microcoleus anatoxicus PTRS2</name>
    <dbReference type="NCBI Taxonomy" id="2705321"/>
    <lineage>
        <taxon>Bacteria</taxon>
        <taxon>Bacillati</taxon>
        <taxon>Cyanobacteriota</taxon>
        <taxon>Cyanophyceae</taxon>
        <taxon>Oscillatoriophycideae</taxon>
        <taxon>Oscillatoriales</taxon>
        <taxon>Microcoleaceae</taxon>
        <taxon>Microcoleus</taxon>
        <taxon>Microcoleus anatoxicus</taxon>
    </lineage>
</organism>
<dbReference type="Proteomes" id="UP001384579">
    <property type="component" value="Unassembled WGS sequence"/>
</dbReference>
<feature type="region of interest" description="Disordered" evidence="1">
    <location>
        <begin position="69"/>
        <end position="121"/>
    </location>
</feature>
<name>A0ABU8YHR0_9CYAN</name>
<protein>
    <submittedName>
        <fullName evidence="2">CopG family transcriptional regulator</fullName>
    </submittedName>
</protein>
<sequence length="152" mass="16602">MVKKSRNVASSDPESKVKIGLSLTPYSADRLNAIARKLDISRSELLERLAKGSLEISTDKTKVSVTWKKTAETPVDVAESPGETAEPKKINDTQTAQTPAENPTSTQPNPLQASYESLQQQLTERENSIAQLDAQLAEAKQNLEQQLAETVP</sequence>
<reference evidence="2 3" key="1">
    <citation type="journal article" date="2020" name="Harmful Algae">
        <title>Molecular and morphological characterization of a novel dihydroanatoxin-a producing Microcoleus species (cyanobacteria) from the Russian River, California, USA.</title>
        <authorList>
            <person name="Conklin K.Y."/>
            <person name="Stancheva R."/>
            <person name="Otten T.G."/>
            <person name="Fadness R."/>
            <person name="Boyer G.L."/>
            <person name="Read B."/>
            <person name="Zhang X."/>
            <person name="Sheath R.G."/>
        </authorList>
    </citation>
    <scope>NUCLEOTIDE SEQUENCE [LARGE SCALE GENOMIC DNA]</scope>
    <source>
        <strain evidence="2 3">PTRS2</strain>
    </source>
</reference>
<evidence type="ECO:0000313" key="2">
    <source>
        <dbReference type="EMBL" id="MEK0183915.1"/>
    </source>
</evidence>
<feature type="non-terminal residue" evidence="2">
    <location>
        <position position="152"/>
    </location>
</feature>